<gene>
    <name evidence="2" type="ORF">SK128_007019</name>
</gene>
<feature type="non-terminal residue" evidence="2">
    <location>
        <position position="1"/>
    </location>
</feature>
<evidence type="ECO:0000313" key="2">
    <source>
        <dbReference type="EMBL" id="KAK7075529.1"/>
    </source>
</evidence>
<dbReference type="AlphaFoldDB" id="A0AAN8XBJ2"/>
<comment type="caution">
    <text evidence="2">The sequence shown here is derived from an EMBL/GenBank/DDBJ whole genome shotgun (WGS) entry which is preliminary data.</text>
</comment>
<feature type="region of interest" description="Disordered" evidence="1">
    <location>
        <begin position="40"/>
        <end position="60"/>
    </location>
</feature>
<evidence type="ECO:0000256" key="1">
    <source>
        <dbReference type="SAM" id="MobiDB-lite"/>
    </source>
</evidence>
<proteinExistence type="predicted"/>
<evidence type="ECO:0000313" key="3">
    <source>
        <dbReference type="Proteomes" id="UP001381693"/>
    </source>
</evidence>
<sequence>FYKSLSNAELHRKADDLRRREENARFTAFLQTMSHMWNGTATPPMTALPTQAVPNNPDRL</sequence>
<feature type="compositionally biased region" description="Polar residues" evidence="1">
    <location>
        <begin position="40"/>
        <end position="54"/>
    </location>
</feature>
<dbReference type="Proteomes" id="UP001381693">
    <property type="component" value="Unassembled WGS sequence"/>
</dbReference>
<keyword evidence="3" id="KW-1185">Reference proteome</keyword>
<reference evidence="2 3" key="1">
    <citation type="submission" date="2023-11" db="EMBL/GenBank/DDBJ databases">
        <title>Halocaridina rubra genome assembly.</title>
        <authorList>
            <person name="Smith C."/>
        </authorList>
    </citation>
    <scope>NUCLEOTIDE SEQUENCE [LARGE SCALE GENOMIC DNA]</scope>
    <source>
        <strain evidence="2">EP-1</strain>
        <tissue evidence="2">Whole</tissue>
    </source>
</reference>
<name>A0AAN8XBJ2_HALRR</name>
<dbReference type="EMBL" id="JAXCGZ010010475">
    <property type="protein sequence ID" value="KAK7075529.1"/>
    <property type="molecule type" value="Genomic_DNA"/>
</dbReference>
<protein>
    <submittedName>
        <fullName evidence="2">Uncharacterized protein</fullName>
    </submittedName>
</protein>
<accession>A0AAN8XBJ2</accession>
<feature type="non-terminal residue" evidence="2">
    <location>
        <position position="60"/>
    </location>
</feature>
<organism evidence="2 3">
    <name type="scientific">Halocaridina rubra</name>
    <name type="common">Hawaiian red shrimp</name>
    <dbReference type="NCBI Taxonomy" id="373956"/>
    <lineage>
        <taxon>Eukaryota</taxon>
        <taxon>Metazoa</taxon>
        <taxon>Ecdysozoa</taxon>
        <taxon>Arthropoda</taxon>
        <taxon>Crustacea</taxon>
        <taxon>Multicrustacea</taxon>
        <taxon>Malacostraca</taxon>
        <taxon>Eumalacostraca</taxon>
        <taxon>Eucarida</taxon>
        <taxon>Decapoda</taxon>
        <taxon>Pleocyemata</taxon>
        <taxon>Caridea</taxon>
        <taxon>Atyoidea</taxon>
        <taxon>Atyidae</taxon>
        <taxon>Halocaridina</taxon>
    </lineage>
</organism>